<dbReference type="InterPro" id="IPR032472">
    <property type="entry name" value="ArgoL2"/>
</dbReference>
<dbReference type="InterPro" id="IPR045243">
    <property type="entry name" value="Rna14-like"/>
</dbReference>
<dbReference type="PANTHER" id="PTHR19980:SF0">
    <property type="entry name" value="CLEAVAGE STIMULATION FACTOR SUBUNIT 3"/>
    <property type="match status" value="1"/>
</dbReference>
<dbReference type="CDD" id="cd04657">
    <property type="entry name" value="Piwi_ago-like"/>
    <property type="match status" value="1"/>
</dbReference>
<evidence type="ECO:0000256" key="6">
    <source>
        <dbReference type="SAM" id="MobiDB-lite"/>
    </source>
</evidence>
<evidence type="ECO:0000259" key="8">
    <source>
        <dbReference type="PROSITE" id="PS50822"/>
    </source>
</evidence>
<dbReference type="Gene3D" id="2.130.10.30">
    <property type="entry name" value="Regulator of chromosome condensation 1/beta-lactamase-inhibitor protein II"/>
    <property type="match status" value="1"/>
</dbReference>
<evidence type="ECO:0000256" key="1">
    <source>
        <dbReference type="ARBA" id="ARBA00002863"/>
    </source>
</evidence>
<dbReference type="Gene3D" id="1.25.40.1040">
    <property type="match status" value="1"/>
</dbReference>
<feature type="repeat" description="RCC1" evidence="4">
    <location>
        <begin position="42"/>
        <end position="104"/>
    </location>
</feature>
<evidence type="ECO:0000259" key="7">
    <source>
        <dbReference type="PROSITE" id="PS50821"/>
    </source>
</evidence>
<dbReference type="SMART" id="SM00386">
    <property type="entry name" value="HAT"/>
    <property type="match status" value="7"/>
</dbReference>
<feature type="region of interest" description="Disordered" evidence="6">
    <location>
        <begin position="1303"/>
        <end position="1328"/>
    </location>
</feature>
<feature type="compositionally biased region" description="Polar residues" evidence="6">
    <location>
        <begin position="1158"/>
        <end position="1169"/>
    </location>
</feature>
<dbReference type="SUPFAM" id="SSF48452">
    <property type="entry name" value="TPR-like"/>
    <property type="match status" value="2"/>
</dbReference>
<dbReference type="InterPro" id="IPR012337">
    <property type="entry name" value="RNaseH-like_sf"/>
</dbReference>
<evidence type="ECO:0000256" key="3">
    <source>
        <dbReference type="ARBA" id="ARBA00023242"/>
    </source>
</evidence>
<dbReference type="InterPro" id="IPR003165">
    <property type="entry name" value="Piwi"/>
</dbReference>
<dbReference type="Pfam" id="PF16488">
    <property type="entry name" value="ArgoL2"/>
    <property type="match status" value="1"/>
</dbReference>
<feature type="region of interest" description="Disordered" evidence="6">
    <location>
        <begin position="1158"/>
        <end position="1265"/>
    </location>
</feature>
<dbReference type="InterPro" id="IPR000408">
    <property type="entry name" value="Reg_chr_condens"/>
</dbReference>
<dbReference type="InterPro" id="IPR011990">
    <property type="entry name" value="TPR-like_helical_dom_sf"/>
</dbReference>
<feature type="region of interest" description="Disordered" evidence="6">
    <location>
        <begin position="521"/>
        <end position="550"/>
    </location>
</feature>
<feature type="compositionally biased region" description="Low complexity" evidence="6">
    <location>
        <begin position="533"/>
        <end position="545"/>
    </location>
</feature>
<evidence type="ECO:0000256" key="4">
    <source>
        <dbReference type="PROSITE-ProRule" id="PRU00235"/>
    </source>
</evidence>
<dbReference type="SMART" id="SM00950">
    <property type="entry name" value="Piwi"/>
    <property type="match status" value="1"/>
</dbReference>
<evidence type="ECO:0000313" key="9">
    <source>
        <dbReference type="EMBL" id="KAJ6264681.1"/>
    </source>
</evidence>
<feature type="repeat" description="RCC1" evidence="4">
    <location>
        <begin position="105"/>
        <end position="164"/>
    </location>
</feature>
<feature type="compositionally biased region" description="Acidic residues" evidence="6">
    <location>
        <begin position="956"/>
        <end position="965"/>
    </location>
</feature>
<feature type="compositionally biased region" description="Basic and acidic residues" evidence="6">
    <location>
        <begin position="2149"/>
        <end position="2165"/>
    </location>
</feature>
<dbReference type="InterPro" id="IPR045246">
    <property type="entry name" value="Piwi_ago-like"/>
</dbReference>
<dbReference type="CDD" id="cd02846">
    <property type="entry name" value="PAZ_argonaute_like"/>
    <property type="match status" value="1"/>
</dbReference>
<feature type="compositionally biased region" description="Polar residues" evidence="6">
    <location>
        <begin position="1307"/>
        <end position="1323"/>
    </location>
</feature>
<dbReference type="InterPro" id="IPR003100">
    <property type="entry name" value="PAZ_dom"/>
</dbReference>
<feature type="region of interest" description="Disordered" evidence="6">
    <location>
        <begin position="2149"/>
        <end position="2182"/>
    </location>
</feature>
<dbReference type="Pfam" id="PF13540">
    <property type="entry name" value="RCC1_2"/>
    <property type="match status" value="1"/>
</dbReference>
<dbReference type="Pfam" id="PF16487">
    <property type="entry name" value="ArgoMid"/>
    <property type="match status" value="1"/>
</dbReference>
<dbReference type="InterPro" id="IPR032474">
    <property type="entry name" value="Argonaute_N"/>
</dbReference>
<dbReference type="InterPro" id="IPR014811">
    <property type="entry name" value="ArgoL1"/>
</dbReference>
<dbReference type="Pfam" id="PF16486">
    <property type="entry name" value="ArgoN"/>
    <property type="match status" value="1"/>
</dbReference>
<organism evidence="9 10">
    <name type="scientific">Drechslerella dactyloides</name>
    <name type="common">Nematode-trapping fungus</name>
    <name type="synonym">Arthrobotrys dactyloides</name>
    <dbReference type="NCBI Taxonomy" id="74499"/>
    <lineage>
        <taxon>Eukaryota</taxon>
        <taxon>Fungi</taxon>
        <taxon>Dikarya</taxon>
        <taxon>Ascomycota</taxon>
        <taxon>Pezizomycotina</taxon>
        <taxon>Orbiliomycetes</taxon>
        <taxon>Orbiliales</taxon>
        <taxon>Orbiliaceae</taxon>
        <taxon>Drechslerella</taxon>
    </lineage>
</organism>
<name>A0AAD6J5Y2_DREDA</name>
<evidence type="ECO:0000313" key="10">
    <source>
        <dbReference type="Proteomes" id="UP001221413"/>
    </source>
</evidence>
<comment type="subcellular location">
    <subcellularLocation>
        <location evidence="5">Nucleus</location>
    </subcellularLocation>
    <subcellularLocation>
        <location evidence="5">Cytoplasm</location>
    </subcellularLocation>
    <text evidence="5">Nucleus and/or cytoplasm.</text>
</comment>
<accession>A0AAD6J5Y2</accession>
<feature type="region of interest" description="Disordered" evidence="6">
    <location>
        <begin position="361"/>
        <end position="454"/>
    </location>
</feature>
<feature type="compositionally biased region" description="Polar residues" evidence="6">
    <location>
        <begin position="2169"/>
        <end position="2181"/>
    </location>
</feature>
<dbReference type="SUPFAM" id="SSF101690">
    <property type="entry name" value="PAZ domain"/>
    <property type="match status" value="1"/>
</dbReference>
<comment type="caution">
    <text evidence="9">The sequence shown here is derived from an EMBL/GenBank/DDBJ whole genome shotgun (WGS) entry which is preliminary data.</text>
</comment>
<sequence length="2202" mass="247605">MNFSSWTSEVSYRSLTPELGWRERVVDIGVGLEHTVMLTSRGRVFTAACGSYQFPLKGQLGIADMTWKTRPKPYDKPQEVTELSQNKITQIAAGDYHSVVADKDGNIWAWGDNTKGQLGFEYSEGPVFQPTPLPPRTFYKSEDVNARLCKIYAGGQNTFFTLDVEMPDPANATKTVKSHDIFGCGYDVYGTIGAGIWVHGQPLPQKLKEVSGLTEYSEKHGMLVPITTSYMTVGNTHAAVIMDNLASVRKGWRQADPSFGNDILFFGASEFYQLGNGKRVNLNKPAYVPPLEPEVGSRTRNMEDRFQVIPERKTTILDQNSKQRSVDRTIGMATVEEYDAEAAFLKAMKDQTMESTLDTLNADSTKNSNEDIDTPDTHPDDVLKVNFDDDEQNTPVESTEVAHNDSPSGQSKSDGSNNTPPRPEEGSTTTVHASQPVSLPGSNPDAAGEDASDNQGTLKTVELAGPFVIEQDDEPPMAIPASDAQNTTLTYQENPHVMETDEKTTAPDLLSTKIPNVPVLNVPGDSPSASNLAAADSTSSSQTQQAKKKRLAHDIVGKLEDRIAQDSRGDLDAWLQLIGEHQKKGKLEDARAVYERFLAMFPTAAEQWIAYIQMELDSNNLSNAERLFQRCLPGVMNVDLWSIYLDYIRRRNNLVTDTTGKARGVITQVYEFVLGSIGIDKESGKIWQEYIAFIKSGPGSIGGSAWQDQQKMDHLRKTFQKVICIPVNGLEAMWKEYDQFEMGLNKTTGRKFISEKSPSYMTARSSLLSLRNTTNGLVRTTLPRLPPVPGFDGYEEYMQQIELWKKWIQWEKNDPLVLAQEPDPEDVAAYNNRIIYAYKQALMALRFWPEMWFEAAEFCFSISRDKEGVDMLTQGMKANPESCLLHFRYAEYLESSVPAPPTEDKEAVKKRSTPIREVYDKILEVYYNLLNKAQEREKENVAMLEEAAKRAKTSNDDDDDDDYEPPSDTNITSQIAVVKDAAKQEILSISKIISAIWINLMRTMRRIEGHGKVGDLVGGSRQVFTDARKRGKITSDVYVASALMEFHCYKDPSANRIFDRGAKMFPEDEDFILEYLKHLISTNDLTNARAVFETFVGKITSEKAANAKRVYQFFYDYESQYGELDQIQKLEKRMRELYPQDPQLKLFQGRHSYKILNPSSFSPVVSPTQMRPKGSGARPPVSAPERSPKRQADDSDGDVSKNERPRKIARGESPIKGAAGRRLMDQQKRAAAAAAANREQETRQSQSHHTKQSSVSTQQPPPPSLPDSIMFLLSILPAGHAYRSVRFSPDEIYRLLVNLNIPPPPSNQSNDNTATMASTNTPSGAPKAQLPQNFSTGFQESSLFARKGFGKRGRPAKIFCNSYKVTSFPTATVHQYDVHITGKGDEKRATLRKVWYSRTLQRNFGKSVDSLLYDGNRLAWSIIPLPFGEELNIIVDLDDEDTSGRPRHVENKFRVRIRKTARVPLQCTEAYVAGKYKMDNDVLVGFNFLDHLLRETPAKHFITIKRSFFKHAGSQRLDGGVEAWKGIFQSIRPAQGNNLTINVDVAAAVFWTEGTVMACVQNLLKLGTPEELVNKLKSPQGHRELRRVKKVQFYTKHRHTEKERQKKFTIEGFTKSSAREEMFDVRDRETGHVDRLSIEKYYLKNYNIRLRYPQLPLIQTKKRNVLFPMELSFVAEGQRYPYKLDERQTSDMIRFTVQRPNIRLESIKKNVMELNWKEDPVLKKYGLSINPNMIQTTARILEAPKISYGVGSQEATFAPRDGRWDLRGKKFARTTTLKSWAIGIAAQPRRVPLETVKTFVRQFILTFVQHGGTVENKEPPIKYMDPGKDMHESCRELFVAAGNAARAQPQIIFFILTAKSAHPYNDIKAACETQVGVVSQCLQSKHVEQAKGQYCSNVCMKVNAKLGGTTVYLDKSAHPFWGQEPTMYIGADVSHGGAFGSGGMKAASFASMGARYSAICNTNGERVETITTPNIMRFTPSLLKNFRKNTNLIPKRIIYFRDGVSEGEYEKVINEEVYDIKRALKSLDGTYEPKLTVIICTKRHHNRFFPVDKAASDRNGNVVPGTLVDKDITHVTDFDFFLCSHSAIQGTARATRYTVILDENDLDIDRLQGLIYNMCYTYMRATNSVSLVPPVYYAHLASARARAHEIGGTQKDKERALREAEGLDTTPSGSQAATSRKTITESKDIRPLMAQVEGSFVV</sequence>
<dbReference type="InterPro" id="IPR008847">
    <property type="entry name" value="Suf"/>
</dbReference>
<reference evidence="9" key="1">
    <citation type="submission" date="2023-01" db="EMBL/GenBank/DDBJ databases">
        <title>The chitinases involved in constricting ring structure development in the nematode-trapping fungus Drechslerella dactyloides.</title>
        <authorList>
            <person name="Wang R."/>
            <person name="Zhang L."/>
            <person name="Tang P."/>
            <person name="Li S."/>
            <person name="Liang L."/>
        </authorList>
    </citation>
    <scope>NUCLEOTIDE SEQUENCE</scope>
    <source>
        <strain evidence="9">YMF1.00031</strain>
    </source>
</reference>
<feature type="compositionally biased region" description="Basic and acidic residues" evidence="6">
    <location>
        <begin position="375"/>
        <end position="387"/>
    </location>
</feature>
<dbReference type="InterPro" id="IPR036397">
    <property type="entry name" value="RNaseH_sf"/>
</dbReference>
<dbReference type="GO" id="GO:0005634">
    <property type="term" value="C:nucleus"/>
    <property type="evidence" value="ECO:0007669"/>
    <property type="project" value="UniProtKB-SubCell"/>
</dbReference>
<feature type="compositionally biased region" description="Polar residues" evidence="6">
    <location>
        <begin position="426"/>
        <end position="441"/>
    </location>
</feature>
<dbReference type="Pfam" id="PF02170">
    <property type="entry name" value="PAZ"/>
    <property type="match status" value="1"/>
</dbReference>
<dbReference type="GO" id="GO:0180010">
    <property type="term" value="P:co-transcriptional mRNA 3'-end processing, cleavage and polyadenylation pathway"/>
    <property type="evidence" value="ECO:0007669"/>
    <property type="project" value="UniProtKB-UniRule"/>
</dbReference>
<dbReference type="PANTHER" id="PTHR19980">
    <property type="entry name" value="RNA CLEAVAGE STIMULATION FACTOR"/>
    <property type="match status" value="1"/>
</dbReference>
<dbReference type="GO" id="GO:0003729">
    <property type="term" value="F:mRNA binding"/>
    <property type="evidence" value="ECO:0007669"/>
    <property type="project" value="TreeGrafter"/>
</dbReference>
<feature type="compositionally biased region" description="Basic and acidic residues" evidence="6">
    <location>
        <begin position="1186"/>
        <end position="1210"/>
    </location>
</feature>
<dbReference type="PROSITE" id="PS50821">
    <property type="entry name" value="PAZ"/>
    <property type="match status" value="1"/>
</dbReference>
<evidence type="ECO:0000256" key="2">
    <source>
        <dbReference type="ARBA" id="ARBA00022737"/>
    </source>
</evidence>
<dbReference type="InterPro" id="IPR032473">
    <property type="entry name" value="Argonaute_Mid_dom"/>
</dbReference>
<keyword evidence="3 5" id="KW-0539">Nucleus</keyword>
<dbReference type="SUPFAM" id="SSF50985">
    <property type="entry name" value="RCC1/BLIP-II"/>
    <property type="match status" value="1"/>
</dbReference>
<gene>
    <name evidence="9" type="ORF">Dda_0830</name>
</gene>
<keyword evidence="5" id="KW-0963">Cytoplasm</keyword>
<comment type="function">
    <text evidence="1 5">Component of the cleavage factor IA (CFIA) complex, which is involved in the endonucleolytic cleavage during polyadenylation-dependent pre-mRNA 3'-end formation.</text>
</comment>
<dbReference type="InterPro" id="IPR036085">
    <property type="entry name" value="PAZ_dom_sf"/>
</dbReference>
<dbReference type="PROSITE" id="PS50012">
    <property type="entry name" value="RCC1_3"/>
    <property type="match status" value="2"/>
</dbReference>
<dbReference type="SMART" id="SM01163">
    <property type="entry name" value="DUF1785"/>
    <property type="match status" value="1"/>
</dbReference>
<dbReference type="Proteomes" id="UP001221413">
    <property type="component" value="Unassembled WGS sequence"/>
</dbReference>
<dbReference type="SUPFAM" id="SSF53098">
    <property type="entry name" value="Ribonuclease H-like"/>
    <property type="match status" value="1"/>
</dbReference>
<feature type="domain" description="Piwi" evidence="8">
    <location>
        <begin position="1851"/>
        <end position="2142"/>
    </location>
</feature>
<evidence type="ECO:0000256" key="5">
    <source>
        <dbReference type="RuleBase" id="RU369035"/>
    </source>
</evidence>
<dbReference type="Gene3D" id="3.40.50.2300">
    <property type="match status" value="1"/>
</dbReference>
<dbReference type="SMART" id="SM00949">
    <property type="entry name" value="PAZ"/>
    <property type="match status" value="1"/>
</dbReference>
<proteinExistence type="predicted"/>
<protein>
    <recommendedName>
        <fullName evidence="5">mRNA 3'-end-processing protein RNA14</fullName>
    </recommendedName>
</protein>
<dbReference type="Pfam" id="PF02171">
    <property type="entry name" value="Piwi"/>
    <property type="match status" value="1"/>
</dbReference>
<dbReference type="PROSITE" id="PS50822">
    <property type="entry name" value="PIWI"/>
    <property type="match status" value="1"/>
</dbReference>
<dbReference type="Gene3D" id="2.170.260.10">
    <property type="entry name" value="paz domain"/>
    <property type="match status" value="1"/>
</dbReference>
<keyword evidence="2" id="KW-0677">Repeat</keyword>
<dbReference type="Pfam" id="PF05843">
    <property type="entry name" value="Suf"/>
    <property type="match status" value="1"/>
</dbReference>
<dbReference type="Gene3D" id="3.30.420.10">
    <property type="entry name" value="Ribonuclease H-like superfamily/Ribonuclease H"/>
    <property type="match status" value="1"/>
</dbReference>
<dbReference type="InterPro" id="IPR009091">
    <property type="entry name" value="RCC1/BLIP-II"/>
</dbReference>
<keyword evidence="5" id="KW-0507">mRNA processing</keyword>
<dbReference type="EMBL" id="JAQGDS010000001">
    <property type="protein sequence ID" value="KAJ6264681.1"/>
    <property type="molecule type" value="Genomic_DNA"/>
</dbReference>
<feature type="region of interest" description="Disordered" evidence="6">
    <location>
        <begin position="947"/>
        <end position="970"/>
    </location>
</feature>
<keyword evidence="10" id="KW-1185">Reference proteome</keyword>
<feature type="domain" description="PAZ" evidence="7">
    <location>
        <begin position="1568"/>
        <end position="1676"/>
    </location>
</feature>
<dbReference type="InterPro" id="IPR003107">
    <property type="entry name" value="HAT"/>
</dbReference>
<feature type="compositionally biased region" description="Polar residues" evidence="6">
    <location>
        <begin position="405"/>
        <end position="419"/>
    </location>
</feature>
<dbReference type="Pfam" id="PF08699">
    <property type="entry name" value="ArgoL1"/>
    <property type="match status" value="1"/>
</dbReference>
<dbReference type="GO" id="GO:0005737">
    <property type="term" value="C:cytoplasm"/>
    <property type="evidence" value="ECO:0007669"/>
    <property type="project" value="UniProtKB-SubCell"/>
</dbReference>